<proteinExistence type="predicted"/>
<comment type="caution">
    <text evidence="1">The sequence shown here is derived from an EMBL/GenBank/DDBJ whole genome shotgun (WGS) entry which is preliminary data.</text>
</comment>
<dbReference type="Proteomes" id="UP001163321">
    <property type="component" value="Chromosome 13"/>
</dbReference>
<keyword evidence="2" id="KW-1185">Reference proteome</keyword>
<accession>A0ACC0WFS6</accession>
<protein>
    <submittedName>
        <fullName evidence="1">Uncharacterized protein</fullName>
    </submittedName>
</protein>
<evidence type="ECO:0000313" key="1">
    <source>
        <dbReference type="EMBL" id="KAI9917505.1"/>
    </source>
</evidence>
<evidence type="ECO:0000313" key="2">
    <source>
        <dbReference type="Proteomes" id="UP001163321"/>
    </source>
</evidence>
<dbReference type="EMBL" id="CM047592">
    <property type="protein sequence ID" value="KAI9917505.1"/>
    <property type="molecule type" value="Genomic_DNA"/>
</dbReference>
<gene>
    <name evidence="1" type="ORF">PsorP6_012559</name>
</gene>
<name>A0ACC0WFS6_9STRA</name>
<sequence length="177" mass="19976">MAKKPIPYIGIYRRLSLKVMSFDGAMFPPLTPRISDLYGASGGAFRTGEADAYAQDLDELEREERALETMIQELVHRQAAVPIGVKFHREGMNMIHMKDAGGCDVVRSTETAQNEEIPLMRSSSSEEEGEEEDEEDEAMEDDEAIEDEEEMARRLTLERGGEWQARDDEDNNESGLD</sequence>
<organism evidence="1 2">
    <name type="scientific">Peronosclerospora sorghi</name>
    <dbReference type="NCBI Taxonomy" id="230839"/>
    <lineage>
        <taxon>Eukaryota</taxon>
        <taxon>Sar</taxon>
        <taxon>Stramenopiles</taxon>
        <taxon>Oomycota</taxon>
        <taxon>Peronosporomycetes</taxon>
        <taxon>Peronosporales</taxon>
        <taxon>Peronosporaceae</taxon>
        <taxon>Peronosclerospora</taxon>
    </lineage>
</organism>
<reference evidence="1 2" key="1">
    <citation type="journal article" date="2022" name="bioRxiv">
        <title>The genome of the oomycete Peronosclerospora sorghi, a cosmopolitan pathogen of maize and sorghum, is inflated with dispersed pseudogenes.</title>
        <authorList>
            <person name="Fletcher K."/>
            <person name="Martin F."/>
            <person name="Isakeit T."/>
            <person name="Cavanaugh K."/>
            <person name="Magill C."/>
            <person name="Michelmore R."/>
        </authorList>
    </citation>
    <scope>NUCLEOTIDE SEQUENCE [LARGE SCALE GENOMIC DNA]</scope>
    <source>
        <strain evidence="1">P6</strain>
    </source>
</reference>